<accession>A0A9Q9MQL0</accession>
<dbReference type="Gene3D" id="1.10.10.10">
    <property type="entry name" value="Winged helix-like DNA-binding domain superfamily/Winged helix DNA-binding domain"/>
    <property type="match status" value="1"/>
</dbReference>
<name>A0A9Q9MQL0_9ACTN</name>
<reference evidence="1" key="1">
    <citation type="submission" date="2021-04" db="EMBL/GenBank/DDBJ databases">
        <title>Dactylosporangium aurantiacum NRRL B-8018 full assembly.</title>
        <authorList>
            <person name="Hartkoorn R.C."/>
            <person name="Beaudoing E."/>
            <person name="Hot D."/>
        </authorList>
    </citation>
    <scope>NUCLEOTIDE SEQUENCE</scope>
    <source>
        <strain evidence="1">NRRL B-8018</strain>
    </source>
</reference>
<dbReference type="Proteomes" id="UP001058003">
    <property type="component" value="Chromosome"/>
</dbReference>
<evidence type="ECO:0008006" key="3">
    <source>
        <dbReference type="Google" id="ProtNLM"/>
    </source>
</evidence>
<keyword evidence="2" id="KW-1185">Reference proteome</keyword>
<dbReference type="RefSeq" id="WP_211273635.1">
    <property type="nucleotide sequence ID" value="NZ_CP073767.1"/>
</dbReference>
<gene>
    <name evidence="1" type="ORF">Daura_16880</name>
</gene>
<dbReference type="AlphaFoldDB" id="A0A9Q9MQL0"/>
<dbReference type="InterPro" id="IPR036388">
    <property type="entry name" value="WH-like_DNA-bd_sf"/>
</dbReference>
<dbReference type="KEGG" id="daur:Daura_16880"/>
<organism evidence="1 2">
    <name type="scientific">Dactylosporangium aurantiacum</name>
    <dbReference type="NCBI Taxonomy" id="35754"/>
    <lineage>
        <taxon>Bacteria</taxon>
        <taxon>Bacillati</taxon>
        <taxon>Actinomycetota</taxon>
        <taxon>Actinomycetes</taxon>
        <taxon>Micromonosporales</taxon>
        <taxon>Micromonosporaceae</taxon>
        <taxon>Dactylosporangium</taxon>
    </lineage>
</organism>
<sequence>MLKAYRELEYEDLVPARPGIGAFVTRTLGDDTLAAHEPLRRDLRRWLAAEARGAGLDEESIEALFVSTFREPVGDRA</sequence>
<evidence type="ECO:0000313" key="2">
    <source>
        <dbReference type="Proteomes" id="UP001058003"/>
    </source>
</evidence>
<evidence type="ECO:0000313" key="1">
    <source>
        <dbReference type="EMBL" id="UWZ57687.1"/>
    </source>
</evidence>
<proteinExistence type="predicted"/>
<protein>
    <recommendedName>
        <fullName evidence="3">GntR family transcriptional regulator</fullName>
    </recommendedName>
</protein>
<dbReference type="EMBL" id="CP073767">
    <property type="protein sequence ID" value="UWZ57687.1"/>
    <property type="molecule type" value="Genomic_DNA"/>
</dbReference>